<name>Q54BW0_DICDI</name>
<dbReference type="AlphaFoldDB" id="Q54BW0"/>
<dbReference type="RefSeq" id="XP_629174.1">
    <property type="nucleotide sequence ID" value="XM_629172.1"/>
</dbReference>
<keyword evidence="3" id="KW-1185">Reference proteome</keyword>
<dbReference type="VEuPathDB" id="AmoebaDB:DDB_G0293384"/>
<dbReference type="GO" id="GO:0005737">
    <property type="term" value="C:cytoplasm"/>
    <property type="evidence" value="ECO:0000318"/>
    <property type="project" value="GO_Central"/>
</dbReference>
<dbReference type="Proteomes" id="UP000002195">
    <property type="component" value="Unassembled WGS sequence"/>
</dbReference>
<dbReference type="FunCoup" id="Q54BW0">
    <property type="interactions" value="232"/>
</dbReference>
<proteinExistence type="predicted"/>
<comment type="caution">
    <text evidence="2">The sequence shown here is derived from an EMBL/GenBank/DDBJ whole genome shotgun (WGS) entry which is preliminary data.</text>
</comment>
<dbReference type="HOGENOM" id="CLU_898920_0_0_1"/>
<sequence length="310" mass="35376">MSNRNSLSLNISCDKLLNLNQKKIPNLETYCLDYVLSKLDLFNIEQQYTNDIKEKLLQRMLSLYQNKFTIKNIPQPQPTIQRVEQLINFETTSHLDLSSINMNKYILGNNNNNNNNINNNNNNLINSFSFLSKCKKLTNLTMSGQSTITSDKLLPILEMVGHSLQRLDLSKCPRLNDTIIHYISFYCPNLEYLNLEDCIGISGAVFQRASTYDIKNKNNIIIKLTTNSNNNNNNNYNNNNNDNNNNNNNNISPNNSQNNLNNLTSTSTSTIITPVFMNKMLNLIELNLSGCKSINPKNLYCLKTAFPSLK</sequence>
<dbReference type="EMBL" id="AAFI02000204">
    <property type="protein sequence ID" value="EAL60759.1"/>
    <property type="molecule type" value="Genomic_DNA"/>
</dbReference>
<dbReference type="PaxDb" id="44689-DDB0219778"/>
<evidence type="ECO:0008006" key="4">
    <source>
        <dbReference type="Google" id="ProtNLM"/>
    </source>
</evidence>
<dbReference type="KEGG" id="ddi:DDB_G0293384"/>
<gene>
    <name evidence="2" type="ORF">DDB_G0293384</name>
</gene>
<feature type="region of interest" description="Disordered" evidence="1">
    <location>
        <begin position="228"/>
        <end position="263"/>
    </location>
</feature>
<dbReference type="InterPro" id="IPR032675">
    <property type="entry name" value="LRR_dom_sf"/>
</dbReference>
<feature type="non-terminal residue" evidence="2">
    <location>
        <position position="310"/>
    </location>
</feature>
<dbReference type="InParanoid" id="Q54BW0"/>
<evidence type="ECO:0000256" key="1">
    <source>
        <dbReference type="SAM" id="MobiDB-lite"/>
    </source>
</evidence>
<evidence type="ECO:0000313" key="2">
    <source>
        <dbReference type="EMBL" id="EAL60759.1"/>
    </source>
</evidence>
<reference evidence="2 3" key="1">
    <citation type="journal article" date="2005" name="Nature">
        <title>The genome of the social amoeba Dictyostelium discoideum.</title>
        <authorList>
            <consortium name="The Dictyostelium discoideum Sequencing Consortium"/>
            <person name="Eichinger L."/>
            <person name="Pachebat J.A."/>
            <person name="Glockner G."/>
            <person name="Rajandream M.A."/>
            <person name="Sucgang R."/>
            <person name="Berriman M."/>
            <person name="Song J."/>
            <person name="Olsen R."/>
            <person name="Szafranski K."/>
            <person name="Xu Q."/>
            <person name="Tunggal B."/>
            <person name="Kummerfeld S."/>
            <person name="Madera M."/>
            <person name="Konfortov B.A."/>
            <person name="Rivero F."/>
            <person name="Bankier A.T."/>
            <person name="Lehmann R."/>
            <person name="Hamlin N."/>
            <person name="Davies R."/>
            <person name="Gaudet P."/>
            <person name="Fey P."/>
            <person name="Pilcher K."/>
            <person name="Chen G."/>
            <person name="Saunders D."/>
            <person name="Sodergren E."/>
            <person name="Davis P."/>
            <person name="Kerhornou A."/>
            <person name="Nie X."/>
            <person name="Hall N."/>
            <person name="Anjard C."/>
            <person name="Hemphill L."/>
            <person name="Bason N."/>
            <person name="Farbrother P."/>
            <person name="Desany B."/>
            <person name="Just E."/>
            <person name="Morio T."/>
            <person name="Rost R."/>
            <person name="Churcher C."/>
            <person name="Cooper J."/>
            <person name="Haydock S."/>
            <person name="van Driessche N."/>
            <person name="Cronin A."/>
            <person name="Goodhead I."/>
            <person name="Muzny D."/>
            <person name="Mourier T."/>
            <person name="Pain A."/>
            <person name="Lu M."/>
            <person name="Harper D."/>
            <person name="Lindsay R."/>
            <person name="Hauser H."/>
            <person name="James K."/>
            <person name="Quiles M."/>
            <person name="Madan Babu M."/>
            <person name="Saito T."/>
            <person name="Buchrieser C."/>
            <person name="Wardroper A."/>
            <person name="Felder M."/>
            <person name="Thangavelu M."/>
            <person name="Johnson D."/>
            <person name="Knights A."/>
            <person name="Loulseged H."/>
            <person name="Mungall K."/>
            <person name="Oliver K."/>
            <person name="Price C."/>
            <person name="Quail M.A."/>
            <person name="Urushihara H."/>
            <person name="Hernandez J."/>
            <person name="Rabbinowitsch E."/>
            <person name="Steffen D."/>
            <person name="Sanders M."/>
            <person name="Ma J."/>
            <person name="Kohara Y."/>
            <person name="Sharp S."/>
            <person name="Simmonds M."/>
            <person name="Spiegler S."/>
            <person name="Tivey A."/>
            <person name="Sugano S."/>
            <person name="White B."/>
            <person name="Walker D."/>
            <person name="Woodward J."/>
            <person name="Winckler T."/>
            <person name="Tanaka Y."/>
            <person name="Shaulsky G."/>
            <person name="Schleicher M."/>
            <person name="Weinstock G."/>
            <person name="Rosenthal A."/>
            <person name="Cox E.C."/>
            <person name="Chisholm R.L."/>
            <person name="Gibbs R."/>
            <person name="Loomis W.F."/>
            <person name="Platzer M."/>
            <person name="Kay R.R."/>
            <person name="Williams J."/>
            <person name="Dear P.H."/>
            <person name="Noegel A.A."/>
            <person name="Barrell B."/>
            <person name="Kuspa A."/>
        </authorList>
    </citation>
    <scope>NUCLEOTIDE SEQUENCE [LARGE SCALE GENOMIC DNA]</scope>
    <source>
        <strain evidence="2 3">AX4</strain>
    </source>
</reference>
<accession>Q54BW0</accession>
<evidence type="ECO:0000313" key="3">
    <source>
        <dbReference type="Proteomes" id="UP000002195"/>
    </source>
</evidence>
<dbReference type="STRING" id="44689.Q54BW0"/>
<dbReference type="dictyBase" id="DDB_G0293384"/>
<dbReference type="GeneID" id="8629195"/>
<dbReference type="SUPFAM" id="SSF52047">
    <property type="entry name" value="RNI-like"/>
    <property type="match status" value="1"/>
</dbReference>
<protein>
    <recommendedName>
        <fullName evidence="4">RNI-like protein</fullName>
    </recommendedName>
</protein>
<dbReference type="Gene3D" id="3.80.10.10">
    <property type="entry name" value="Ribonuclease Inhibitor"/>
    <property type="match status" value="1"/>
</dbReference>
<organism evidence="2 3">
    <name type="scientific">Dictyostelium discoideum</name>
    <name type="common">Social amoeba</name>
    <dbReference type="NCBI Taxonomy" id="44689"/>
    <lineage>
        <taxon>Eukaryota</taxon>
        <taxon>Amoebozoa</taxon>
        <taxon>Evosea</taxon>
        <taxon>Eumycetozoa</taxon>
        <taxon>Dictyostelia</taxon>
        <taxon>Dictyosteliales</taxon>
        <taxon>Dictyosteliaceae</taxon>
        <taxon>Dictyostelium</taxon>
    </lineage>
</organism>